<proteinExistence type="predicted"/>
<organism evidence="1 2">
    <name type="scientific">Hyalomma asiaticum</name>
    <name type="common">Tick</name>
    <dbReference type="NCBI Taxonomy" id="266040"/>
    <lineage>
        <taxon>Eukaryota</taxon>
        <taxon>Metazoa</taxon>
        <taxon>Ecdysozoa</taxon>
        <taxon>Arthropoda</taxon>
        <taxon>Chelicerata</taxon>
        <taxon>Arachnida</taxon>
        <taxon>Acari</taxon>
        <taxon>Parasitiformes</taxon>
        <taxon>Ixodida</taxon>
        <taxon>Ixodoidea</taxon>
        <taxon>Ixodidae</taxon>
        <taxon>Hyalomminae</taxon>
        <taxon>Hyalomma</taxon>
    </lineage>
</organism>
<protein>
    <submittedName>
        <fullName evidence="1">Uncharacterized protein</fullName>
    </submittedName>
</protein>
<dbReference type="EMBL" id="CM023483">
    <property type="protein sequence ID" value="KAH6936114.1"/>
    <property type="molecule type" value="Genomic_DNA"/>
</dbReference>
<sequence length="822" mass="89403">MPPKQNVHELSPSGSSSPAETARASAEGSVFSQDGDDLLGGVREDAGSLAPSAVVELPDRGGAGQDRDDDAGSSASEATAVAAGLPGNLGGRIRERVREIENELSRFLSEGAALALQGQLVETRREVAVLQRRVHEAESGLPGAVAADLSARRADAPGPVPAAPQGALSYAAVLAGPGAAAGGPRLPGREPAGEVIPEVRQEQHQHVAFLTPKSQTAAPARDVLRLLKTNIDPASKGIKDVTLRHTRYRLTVFSNREESIKNMQQAIQENTVTRQMIIVRVPGRRNPHVRFSGVDPDVDSDRFFAMLNERNAGLALNEEHCKVRITFRERSGTPARQEPEGEAMAEGAQGSDEGGGQPGESRRTRSGNGGGRDGGSGPVAVHFIQVNLDHARLATGNLCDRMVEAEIPMAAVSDPYRPKGKLPRLPKGFQWIAAENNPLAAVIVSRAPFDVCPLVTTELVVAIYCEARNFSFTFVSAYAPPHKSMEPTLADIETALKASSSPNVIVAGDFNAKHSSLPTYETKYSMSWIDITLAAPSVIAGGYSWRVRDDVTHSEHRYIEVTVGDSPTEKRRRLTRFAREELVLSLGGDPWFAQVTGTELRSAEALDVVVDKFYVVYSRHLENSVRPLRGVARRNPWWSPQLAQERRRVNAMRRRFQRSRDIDLRAIHGARYSAALARFRRNIAQAKDAYLRAFCAENTRKCAFSEPYREAFGRTRTELVLPPLLRADGSRTASHLESAALLLRTQVAVDDPATDDEDHRLVREGASLPYTAAIADVPFTLLELRSVTKQIRERSAPGPDGITLPVLKGLETCAEVLRRVEA</sequence>
<dbReference type="Proteomes" id="UP000821845">
    <property type="component" value="Chromosome 3"/>
</dbReference>
<keyword evidence="2" id="KW-1185">Reference proteome</keyword>
<name>A0ACB7STW8_HYAAI</name>
<evidence type="ECO:0000313" key="1">
    <source>
        <dbReference type="EMBL" id="KAH6936114.1"/>
    </source>
</evidence>
<comment type="caution">
    <text evidence="1">The sequence shown here is derived from an EMBL/GenBank/DDBJ whole genome shotgun (WGS) entry which is preliminary data.</text>
</comment>
<accession>A0ACB7STW8</accession>
<reference evidence="1" key="1">
    <citation type="submission" date="2020-05" db="EMBL/GenBank/DDBJ databases">
        <title>Large-scale comparative analyses of tick genomes elucidate their genetic diversity and vector capacities.</title>
        <authorList>
            <person name="Jia N."/>
            <person name="Wang J."/>
            <person name="Shi W."/>
            <person name="Du L."/>
            <person name="Sun Y."/>
            <person name="Zhan W."/>
            <person name="Jiang J."/>
            <person name="Wang Q."/>
            <person name="Zhang B."/>
            <person name="Ji P."/>
            <person name="Sakyi L.B."/>
            <person name="Cui X."/>
            <person name="Yuan T."/>
            <person name="Jiang B."/>
            <person name="Yang W."/>
            <person name="Lam T.T.-Y."/>
            <person name="Chang Q."/>
            <person name="Ding S."/>
            <person name="Wang X."/>
            <person name="Zhu J."/>
            <person name="Ruan X."/>
            <person name="Zhao L."/>
            <person name="Wei J."/>
            <person name="Que T."/>
            <person name="Du C."/>
            <person name="Cheng J."/>
            <person name="Dai P."/>
            <person name="Han X."/>
            <person name="Huang E."/>
            <person name="Gao Y."/>
            <person name="Liu J."/>
            <person name="Shao H."/>
            <person name="Ye R."/>
            <person name="Li L."/>
            <person name="Wei W."/>
            <person name="Wang X."/>
            <person name="Wang C."/>
            <person name="Yang T."/>
            <person name="Huo Q."/>
            <person name="Li W."/>
            <person name="Guo W."/>
            <person name="Chen H."/>
            <person name="Zhou L."/>
            <person name="Ni X."/>
            <person name="Tian J."/>
            <person name="Zhou Y."/>
            <person name="Sheng Y."/>
            <person name="Liu T."/>
            <person name="Pan Y."/>
            <person name="Xia L."/>
            <person name="Li J."/>
            <person name="Zhao F."/>
            <person name="Cao W."/>
        </authorList>
    </citation>
    <scope>NUCLEOTIDE SEQUENCE</scope>
    <source>
        <strain evidence="1">Hyas-2018</strain>
    </source>
</reference>
<gene>
    <name evidence="1" type="ORF">HPB50_013429</name>
</gene>
<evidence type="ECO:0000313" key="2">
    <source>
        <dbReference type="Proteomes" id="UP000821845"/>
    </source>
</evidence>